<feature type="transmembrane region" description="Helical" evidence="6">
    <location>
        <begin position="169"/>
        <end position="189"/>
    </location>
</feature>
<dbReference type="PANTHER" id="PTHR43047:SF72">
    <property type="entry name" value="OSMOSENSING HISTIDINE PROTEIN KINASE SLN1"/>
    <property type="match status" value="1"/>
</dbReference>
<comment type="catalytic activity">
    <reaction evidence="1">
        <text>ATP + protein L-histidine = ADP + protein N-phospho-L-histidine.</text>
        <dbReference type="EC" id="2.7.13.3"/>
    </reaction>
</comment>
<dbReference type="SUPFAM" id="SSF47384">
    <property type="entry name" value="Homodimeric domain of signal transducing histidine kinase"/>
    <property type="match status" value="1"/>
</dbReference>
<evidence type="ECO:0000313" key="8">
    <source>
        <dbReference type="EMBL" id="TPW29376.1"/>
    </source>
</evidence>
<feature type="domain" description="Histidine kinase" evidence="7">
    <location>
        <begin position="263"/>
        <end position="482"/>
    </location>
</feature>
<dbReference type="InterPro" id="IPR003594">
    <property type="entry name" value="HATPase_dom"/>
</dbReference>
<reference evidence="8 9" key="1">
    <citation type="submission" date="2019-06" db="EMBL/GenBank/DDBJ databases">
        <authorList>
            <person name="Li M."/>
        </authorList>
    </citation>
    <scope>NUCLEOTIDE SEQUENCE [LARGE SCALE GENOMIC DNA]</scope>
    <source>
        <strain evidence="8 9">BGMRC2036</strain>
    </source>
</reference>
<dbReference type="Pfam" id="PF02518">
    <property type="entry name" value="HATPase_c"/>
    <property type="match status" value="1"/>
</dbReference>
<dbReference type="EMBL" id="VHLG01000009">
    <property type="protein sequence ID" value="TPW29376.1"/>
    <property type="molecule type" value="Genomic_DNA"/>
</dbReference>
<proteinExistence type="predicted"/>
<dbReference type="Proteomes" id="UP000318801">
    <property type="component" value="Unassembled WGS sequence"/>
</dbReference>
<dbReference type="SMART" id="SM00388">
    <property type="entry name" value="HisKA"/>
    <property type="match status" value="1"/>
</dbReference>
<dbReference type="GO" id="GO:0000155">
    <property type="term" value="F:phosphorelay sensor kinase activity"/>
    <property type="evidence" value="ECO:0007669"/>
    <property type="project" value="InterPro"/>
</dbReference>
<keyword evidence="3" id="KW-0597">Phosphoprotein</keyword>
<dbReference type="PRINTS" id="PR00344">
    <property type="entry name" value="BCTRLSENSOR"/>
</dbReference>
<evidence type="ECO:0000313" key="9">
    <source>
        <dbReference type="Proteomes" id="UP000318801"/>
    </source>
</evidence>
<dbReference type="Gene3D" id="1.10.287.130">
    <property type="match status" value="1"/>
</dbReference>
<dbReference type="Pfam" id="PF00512">
    <property type="entry name" value="HisKA"/>
    <property type="match status" value="1"/>
</dbReference>
<dbReference type="SUPFAM" id="SSF55874">
    <property type="entry name" value="ATPase domain of HSP90 chaperone/DNA topoisomerase II/histidine kinase"/>
    <property type="match status" value="1"/>
</dbReference>
<evidence type="ECO:0000256" key="2">
    <source>
        <dbReference type="ARBA" id="ARBA00012438"/>
    </source>
</evidence>
<evidence type="ECO:0000256" key="1">
    <source>
        <dbReference type="ARBA" id="ARBA00000085"/>
    </source>
</evidence>
<feature type="transmembrane region" description="Helical" evidence="6">
    <location>
        <begin position="118"/>
        <end position="135"/>
    </location>
</feature>
<gene>
    <name evidence="8" type="ORF">FJU08_13615</name>
</gene>
<dbReference type="Gene3D" id="3.30.565.10">
    <property type="entry name" value="Histidine kinase-like ATPase, C-terminal domain"/>
    <property type="match status" value="1"/>
</dbReference>
<dbReference type="OrthoDB" id="9813151at2"/>
<dbReference type="PANTHER" id="PTHR43047">
    <property type="entry name" value="TWO-COMPONENT HISTIDINE PROTEIN KINASE"/>
    <property type="match status" value="1"/>
</dbReference>
<keyword evidence="6" id="KW-0472">Membrane</keyword>
<dbReference type="InterPro" id="IPR036890">
    <property type="entry name" value="HATPase_C_sf"/>
</dbReference>
<evidence type="ECO:0000256" key="4">
    <source>
        <dbReference type="ARBA" id="ARBA00022679"/>
    </source>
</evidence>
<keyword evidence="6" id="KW-1133">Transmembrane helix</keyword>
<dbReference type="InterPro" id="IPR036097">
    <property type="entry name" value="HisK_dim/P_sf"/>
</dbReference>
<feature type="transmembrane region" description="Helical" evidence="6">
    <location>
        <begin position="141"/>
        <end position="162"/>
    </location>
</feature>
<keyword evidence="5 8" id="KW-0418">Kinase</keyword>
<dbReference type="SMART" id="SM00387">
    <property type="entry name" value="HATPase_c"/>
    <property type="match status" value="1"/>
</dbReference>
<name>A0A506U7Q6_9HYPH</name>
<dbReference type="InterPro" id="IPR004358">
    <property type="entry name" value="Sig_transdc_His_kin-like_C"/>
</dbReference>
<dbReference type="CDD" id="cd00082">
    <property type="entry name" value="HisKA"/>
    <property type="match status" value="1"/>
</dbReference>
<comment type="caution">
    <text evidence="8">The sequence shown here is derived from an EMBL/GenBank/DDBJ whole genome shotgun (WGS) entry which is preliminary data.</text>
</comment>
<evidence type="ECO:0000256" key="6">
    <source>
        <dbReference type="SAM" id="Phobius"/>
    </source>
</evidence>
<feature type="transmembrane region" description="Helical" evidence="6">
    <location>
        <begin position="195"/>
        <end position="215"/>
    </location>
</feature>
<evidence type="ECO:0000256" key="5">
    <source>
        <dbReference type="ARBA" id="ARBA00022777"/>
    </source>
</evidence>
<keyword evidence="6" id="KW-0812">Transmembrane</keyword>
<protein>
    <recommendedName>
        <fullName evidence="2">histidine kinase</fullName>
        <ecNumber evidence="2">2.7.13.3</ecNumber>
    </recommendedName>
</protein>
<keyword evidence="9" id="KW-1185">Reference proteome</keyword>
<evidence type="ECO:0000259" key="7">
    <source>
        <dbReference type="PROSITE" id="PS50109"/>
    </source>
</evidence>
<accession>A0A506U7Q6</accession>
<evidence type="ECO:0000256" key="3">
    <source>
        <dbReference type="ARBA" id="ARBA00022553"/>
    </source>
</evidence>
<keyword evidence="4" id="KW-0808">Transferase</keyword>
<dbReference type="EC" id="2.7.13.3" evidence="2"/>
<feature type="transmembrane region" description="Helical" evidence="6">
    <location>
        <begin position="53"/>
        <end position="74"/>
    </location>
</feature>
<dbReference type="GO" id="GO:0005886">
    <property type="term" value="C:plasma membrane"/>
    <property type="evidence" value="ECO:0007669"/>
    <property type="project" value="TreeGrafter"/>
</dbReference>
<dbReference type="AlphaFoldDB" id="A0A506U7Q6"/>
<dbReference type="PROSITE" id="PS50109">
    <property type="entry name" value="HIS_KIN"/>
    <property type="match status" value="1"/>
</dbReference>
<dbReference type="CDD" id="cd00075">
    <property type="entry name" value="HATPase"/>
    <property type="match status" value="1"/>
</dbReference>
<dbReference type="InterPro" id="IPR005467">
    <property type="entry name" value="His_kinase_dom"/>
</dbReference>
<dbReference type="GO" id="GO:0009927">
    <property type="term" value="F:histidine phosphotransfer kinase activity"/>
    <property type="evidence" value="ECO:0007669"/>
    <property type="project" value="TreeGrafter"/>
</dbReference>
<sequence length="580" mass="61686">MMGTTMLKHAKSHAQAALTTGNDDGSDMSEAEISRPFVRTPDIGKTRAAVGRILSQSPIAAILIATLTAAVLYLGHDLSITLWAGLALVLGLAAFALLRNAKDALARGEETTVWHARIIGALWLAGGIWALLAWFDCPTCGPLTFPFLKATVLLIALVVLTISAKGLRLAAFHIFMPAASAFAFVALSSRLPTDILTGVVIAVVMLFMAYFSGIMEKADTELDHSRTEGEVLARDLAASRTANAEALANAEQANRTKAAFLAAMSHDLRTPLNAIIGFSEIMKDGVMGPVGNPVYREYVSDIHKSGRHLLSMIDGVLDMSRLEAGNYRLDERSIRLSGIIDVAMTIAAIEAAQRAVSIRAEIEQGLVPVNADERALRQILLNLLSNAIKFSPKGGEIVIRAGWSKSGGQYLSVKDQGDGMSEDELSRVTEPFIRGKVAASTQGFGLGLSIVRELAEAHQASLVLNSAPGAGTEAILELPMARVAHLKLSASVSTEQTIDLPLSSELHLPFDPTSITLEASATAETKSAKSRLAAALARRASRQPAQDAAPADKTDDTSLDLLLEEGIIDALENHRETHAA</sequence>
<feature type="transmembrane region" description="Helical" evidence="6">
    <location>
        <begin position="80"/>
        <end position="98"/>
    </location>
</feature>
<dbReference type="InterPro" id="IPR003661">
    <property type="entry name" value="HisK_dim/P_dom"/>
</dbReference>
<organism evidence="8 9">
    <name type="scientific">Martelella alba</name>
    <dbReference type="NCBI Taxonomy" id="2590451"/>
    <lineage>
        <taxon>Bacteria</taxon>
        <taxon>Pseudomonadati</taxon>
        <taxon>Pseudomonadota</taxon>
        <taxon>Alphaproteobacteria</taxon>
        <taxon>Hyphomicrobiales</taxon>
        <taxon>Aurantimonadaceae</taxon>
        <taxon>Martelella</taxon>
    </lineage>
</organism>